<reference evidence="2 3" key="1">
    <citation type="submission" date="2020-05" db="EMBL/GenBank/DDBJ databases">
        <title>Genome Sequencing of Type Strains.</title>
        <authorList>
            <person name="Lemaire J.F."/>
            <person name="Inderbitzin P."/>
            <person name="Gregorio O.A."/>
            <person name="Collins S.B."/>
            <person name="Wespe N."/>
            <person name="Knight-Connoni V."/>
        </authorList>
    </citation>
    <scope>NUCLEOTIDE SEQUENCE [LARGE SCALE GENOMIC DNA]</scope>
    <source>
        <strain evidence="2 3">DSM 19942</strain>
    </source>
</reference>
<evidence type="ECO:0000313" key="3">
    <source>
        <dbReference type="Proteomes" id="UP000577724"/>
    </source>
</evidence>
<feature type="transmembrane region" description="Helical" evidence="1">
    <location>
        <begin position="35"/>
        <end position="50"/>
    </location>
</feature>
<dbReference type="Proteomes" id="UP000577724">
    <property type="component" value="Unassembled WGS sequence"/>
</dbReference>
<comment type="caution">
    <text evidence="2">The sequence shown here is derived from an EMBL/GenBank/DDBJ whole genome shotgun (WGS) entry which is preliminary data.</text>
</comment>
<organism evidence="2 3">
    <name type="scientific">Paenibacillus taichungensis</name>
    <dbReference type="NCBI Taxonomy" id="484184"/>
    <lineage>
        <taxon>Bacteria</taxon>
        <taxon>Bacillati</taxon>
        <taxon>Bacillota</taxon>
        <taxon>Bacilli</taxon>
        <taxon>Bacillales</taxon>
        <taxon>Paenibacillaceae</taxon>
        <taxon>Paenibacillus</taxon>
    </lineage>
</organism>
<dbReference type="RefSeq" id="WP_076290672.1">
    <property type="nucleotide sequence ID" value="NZ_CBCRYD010000004.1"/>
</dbReference>
<evidence type="ECO:0000256" key="1">
    <source>
        <dbReference type="SAM" id="Phobius"/>
    </source>
</evidence>
<feature type="transmembrane region" description="Helical" evidence="1">
    <location>
        <begin position="85"/>
        <end position="103"/>
    </location>
</feature>
<dbReference type="EMBL" id="JABMCC010000111">
    <property type="protein sequence ID" value="NUU55307.1"/>
    <property type="molecule type" value="Genomic_DNA"/>
</dbReference>
<keyword evidence="1" id="KW-1133">Transmembrane helix</keyword>
<keyword evidence="1" id="KW-0812">Transmembrane</keyword>
<feature type="transmembrane region" description="Helical" evidence="1">
    <location>
        <begin position="6"/>
        <end position="23"/>
    </location>
</feature>
<feature type="transmembrane region" description="Helical" evidence="1">
    <location>
        <begin position="160"/>
        <end position="181"/>
    </location>
</feature>
<dbReference type="InterPro" id="IPR035168">
    <property type="entry name" value="DUF5317"/>
</dbReference>
<proteinExistence type="predicted"/>
<sequence>MVYDGILLGLIVGLFRGGFRYGLHQFAALKLRGGWIFPLLLLAQFFIFFLQERLDWVASINGYLFAAVYVTGLAFLWLNRHYKGFTLIWIGVFLNFIVMAVNGGRMPVSVEASAVLGPYYVDMLREGGAVSKHYMMDASTHLSFLGDIIPLSSPYPRTQVISIGDVVMNIGIFLFIQYMMVNRTGEALQPVNSIRPEEIRTDSKEGRSFP</sequence>
<feature type="transmembrane region" description="Helical" evidence="1">
    <location>
        <begin position="56"/>
        <end position="78"/>
    </location>
</feature>
<keyword evidence="1" id="KW-0472">Membrane</keyword>
<evidence type="ECO:0000313" key="2">
    <source>
        <dbReference type="EMBL" id="NUU55307.1"/>
    </source>
</evidence>
<dbReference type="Pfam" id="PF17248">
    <property type="entry name" value="DUF5317"/>
    <property type="match status" value="1"/>
</dbReference>
<keyword evidence="3" id="KW-1185">Reference proteome</keyword>
<accession>A0ABX2MMM9</accession>
<protein>
    <submittedName>
        <fullName evidence="2">DUF5317 domain-containing protein</fullName>
    </submittedName>
</protein>
<name>A0ABX2MMM9_9BACL</name>
<gene>
    <name evidence="2" type="ORF">HP548_14650</name>
</gene>
<dbReference type="GeneID" id="97131959"/>